<evidence type="ECO:0000313" key="1">
    <source>
        <dbReference type="EMBL" id="AAC97239.1"/>
    </source>
</evidence>
<reference evidence="1" key="3">
    <citation type="submission" date="2002-02" db="EMBL/GenBank/DDBJ databases">
        <authorList>
            <person name="Town C.D."/>
            <person name="Kaul S."/>
        </authorList>
    </citation>
    <scope>NUCLEOTIDE SEQUENCE</scope>
</reference>
<dbReference type="EMBL" id="AC005897">
    <property type="protein sequence ID" value="AAC97239.1"/>
    <property type="molecule type" value="Genomic_DNA"/>
</dbReference>
<dbReference type="AlphaFoldDB" id="Q9ZUQ2"/>
<organism evidence="1">
    <name type="scientific">Arabidopsis thaliana</name>
    <name type="common">Mouse-ear cress</name>
    <dbReference type="NCBI Taxonomy" id="3702"/>
    <lineage>
        <taxon>Eukaryota</taxon>
        <taxon>Viridiplantae</taxon>
        <taxon>Streptophyta</taxon>
        <taxon>Embryophyta</taxon>
        <taxon>Tracheophyta</taxon>
        <taxon>Spermatophyta</taxon>
        <taxon>Magnoliopsida</taxon>
        <taxon>eudicotyledons</taxon>
        <taxon>Gunneridae</taxon>
        <taxon>Pentapetalae</taxon>
        <taxon>rosids</taxon>
        <taxon>malvids</taxon>
        <taxon>Brassicales</taxon>
        <taxon>Brassicaceae</taxon>
        <taxon>Camelineae</taxon>
        <taxon>Arabidopsis</taxon>
    </lineage>
</organism>
<gene>
    <name evidence="1" type="ordered locus">At2g12230</name>
</gene>
<proteinExistence type="predicted"/>
<reference evidence="1" key="2">
    <citation type="submission" date="2000-03" db="EMBL/GenBank/DDBJ databases">
        <authorList>
            <person name="Rounsley S.D."/>
            <person name="Lin X."/>
            <person name="Kaul S."/>
            <person name="Shea T.P."/>
            <person name="Fujii C.Y."/>
            <person name="Mason T.M."/>
            <person name="Shen M."/>
            <person name="Ronning C.M."/>
            <person name="Fraser C.M."/>
            <person name="Somerville C.R."/>
            <person name="Venter J.C."/>
        </authorList>
    </citation>
    <scope>NUCLEOTIDE SEQUENCE</scope>
</reference>
<reference key="1">
    <citation type="journal article" date="1999" name="Nature">
        <title>Sequence and analysis of chromosome 2 of the plant Arabidopsis thaliana.</title>
        <authorList>
            <person name="Lin X."/>
            <person name="Kaul S."/>
            <person name="Rounsley S."/>
            <person name="Shea T.P."/>
            <person name="Benito M.I."/>
            <person name="Town C.D."/>
            <person name="Fujii C.Y."/>
            <person name="Mason T."/>
            <person name="Bowman C.L."/>
            <person name="Barnstead M."/>
            <person name="Feldblyum T.V."/>
            <person name="Buell C.R."/>
            <person name="Ketchum K.A."/>
            <person name="Lee J."/>
            <person name="Ronning C.M."/>
            <person name="Koo H.L."/>
            <person name="Moffat K.S."/>
            <person name="Cronin L.A."/>
            <person name="Shen M."/>
            <person name="Pai G."/>
            <person name="Van Aken S."/>
            <person name="Umayam L."/>
            <person name="Tallon L.J."/>
            <person name="Gill J.E."/>
            <person name="Adams M.D."/>
            <person name="Carrera A.J."/>
            <person name="Creasy T.H."/>
            <person name="Goodman H.M."/>
            <person name="Somerville C.R."/>
            <person name="Copenhaver G.P."/>
            <person name="Preuss D."/>
            <person name="Nierman W.C."/>
            <person name="White O."/>
            <person name="Eisen J.A."/>
            <person name="Salzberg S.L."/>
            <person name="Fraser C.M."/>
            <person name="Venter J.C."/>
        </authorList>
    </citation>
    <scope>NUCLEOTIDE SEQUENCE [LARGE SCALE GENOMIC DNA]</scope>
    <source>
        <strain>cv. Columbia</strain>
    </source>
</reference>
<accession>Q9ZUQ2</accession>
<dbReference type="PIR" id="A84502">
    <property type="entry name" value="A84502"/>
</dbReference>
<protein>
    <submittedName>
        <fullName evidence="1">Putative C-1-tetrahydrofolate synthase</fullName>
    </submittedName>
</protein>
<sequence length="27" mass="3260">MLIFVVVISTGWYNEYNAWTSYKTLFL</sequence>
<name>Q9ZUQ2_ARATH</name>